<gene>
    <name evidence="2" type="ORF">J2S59_000144</name>
</gene>
<comment type="caution">
    <text evidence="2">The sequence shown here is derived from an EMBL/GenBank/DDBJ whole genome shotgun (WGS) entry which is preliminary data.</text>
</comment>
<dbReference type="InterPro" id="IPR025364">
    <property type="entry name" value="DUF4268"/>
</dbReference>
<organism evidence="2 3">
    <name type="scientific">Nocardioides massiliensis</name>
    <dbReference type="NCBI Taxonomy" id="1325935"/>
    <lineage>
        <taxon>Bacteria</taxon>
        <taxon>Bacillati</taxon>
        <taxon>Actinomycetota</taxon>
        <taxon>Actinomycetes</taxon>
        <taxon>Propionibacteriales</taxon>
        <taxon>Nocardioidaceae</taxon>
        <taxon>Nocardioides</taxon>
    </lineage>
</organism>
<dbReference type="Gene3D" id="3.40.1350.10">
    <property type="match status" value="1"/>
</dbReference>
<accession>A0ABT9NJT7</accession>
<dbReference type="Proteomes" id="UP001240447">
    <property type="component" value="Unassembled WGS sequence"/>
</dbReference>
<protein>
    <recommendedName>
        <fullName evidence="1">DUF4268 domain-containing protein</fullName>
    </recommendedName>
</protein>
<proteinExistence type="predicted"/>
<reference evidence="2 3" key="1">
    <citation type="submission" date="2023-07" db="EMBL/GenBank/DDBJ databases">
        <title>Sequencing the genomes of 1000 actinobacteria strains.</title>
        <authorList>
            <person name="Klenk H.-P."/>
        </authorList>
    </citation>
    <scope>NUCLEOTIDE SEQUENCE [LARGE SCALE GENOMIC DNA]</scope>
    <source>
        <strain evidence="2 3">GD13</strain>
    </source>
</reference>
<dbReference type="Pfam" id="PF14088">
    <property type="entry name" value="DUF4268"/>
    <property type="match status" value="1"/>
</dbReference>
<sequence>MTDLSRLQVVPVRDVWKHEAYDFTQWMLQNADVLADVVGMELELTAAEHPVGGFSLDLIGREVGTGNVVIVENQLGPTDHGHLGQIMTYAGGTDPQTIVWCAPSFRDEHRAALDWLNERTDENTRFFGVEIAAVQIDDSRPAPLFRLVAQPNEWTKQVHAETSATPSTERELIYLEFWTELLRRIRDRHPDWTRSVKGAKGSWITMPFGSSIAWYSLVFTRNGPRVELYFGSSDAEENRLGFERIAACRDQIDTDFGAPVSYDPLPTKKACRIHVDRAEGGDVMDLDTHEELMDWFISTMERFRAATQRARVASESVIS</sequence>
<feature type="domain" description="DUF4268" evidence="1">
    <location>
        <begin position="173"/>
        <end position="308"/>
    </location>
</feature>
<evidence type="ECO:0000313" key="3">
    <source>
        <dbReference type="Proteomes" id="UP001240447"/>
    </source>
</evidence>
<dbReference type="InterPro" id="IPR011856">
    <property type="entry name" value="tRNA_endonuc-like_dom_sf"/>
</dbReference>
<dbReference type="EMBL" id="JAUSQM010000001">
    <property type="protein sequence ID" value="MDP9820335.1"/>
    <property type="molecule type" value="Genomic_DNA"/>
</dbReference>
<dbReference type="RefSeq" id="WP_068116708.1">
    <property type="nucleotide sequence ID" value="NZ_CCXJ01000040.1"/>
</dbReference>
<name>A0ABT9NJT7_9ACTN</name>
<evidence type="ECO:0000313" key="2">
    <source>
        <dbReference type="EMBL" id="MDP9820335.1"/>
    </source>
</evidence>
<keyword evidence="3" id="KW-1185">Reference proteome</keyword>
<evidence type="ECO:0000259" key="1">
    <source>
        <dbReference type="Pfam" id="PF14088"/>
    </source>
</evidence>